<gene>
    <name evidence="2" type="ORF">PV07_12817</name>
</gene>
<organism evidence="2 3">
    <name type="scientific">Cladophialophora immunda</name>
    <dbReference type="NCBI Taxonomy" id="569365"/>
    <lineage>
        <taxon>Eukaryota</taxon>
        <taxon>Fungi</taxon>
        <taxon>Dikarya</taxon>
        <taxon>Ascomycota</taxon>
        <taxon>Pezizomycotina</taxon>
        <taxon>Eurotiomycetes</taxon>
        <taxon>Chaetothyriomycetidae</taxon>
        <taxon>Chaetothyriales</taxon>
        <taxon>Herpotrichiellaceae</taxon>
        <taxon>Cladophialophora</taxon>
    </lineage>
</organism>
<accession>A0A0D2BRP9</accession>
<dbReference type="AlphaFoldDB" id="A0A0D2BRP9"/>
<dbReference type="GeneID" id="27352011"/>
<evidence type="ECO:0000256" key="1">
    <source>
        <dbReference type="SAM" id="MobiDB-lite"/>
    </source>
</evidence>
<name>A0A0D2BRP9_9EURO</name>
<evidence type="ECO:0000313" key="3">
    <source>
        <dbReference type="Proteomes" id="UP000054466"/>
    </source>
</evidence>
<dbReference type="HOGENOM" id="CLU_2793788_0_0_1"/>
<keyword evidence="3" id="KW-1185">Reference proteome</keyword>
<dbReference type="Proteomes" id="UP000054466">
    <property type="component" value="Unassembled WGS sequence"/>
</dbReference>
<reference evidence="2 3" key="1">
    <citation type="submission" date="2015-01" db="EMBL/GenBank/DDBJ databases">
        <title>The Genome Sequence of Cladophialophora immunda CBS83496.</title>
        <authorList>
            <consortium name="The Broad Institute Genomics Platform"/>
            <person name="Cuomo C."/>
            <person name="de Hoog S."/>
            <person name="Gorbushina A."/>
            <person name="Stielow B."/>
            <person name="Teixiera M."/>
            <person name="Abouelleil A."/>
            <person name="Chapman S.B."/>
            <person name="Priest M."/>
            <person name="Young S.K."/>
            <person name="Wortman J."/>
            <person name="Nusbaum C."/>
            <person name="Birren B."/>
        </authorList>
    </citation>
    <scope>NUCLEOTIDE SEQUENCE [LARGE SCALE GENOMIC DNA]</scope>
    <source>
        <strain evidence="2 3">CBS 83496</strain>
    </source>
</reference>
<sequence>MRSTVIGRAKITTYDDLAAARNKRGAVESGIAGRARKSAKRQKKGPSPPKTPKTSSDAPSNPKETDKEMSGTRGLESYCSVLQF</sequence>
<feature type="compositionally biased region" description="Basic residues" evidence="1">
    <location>
        <begin position="34"/>
        <end position="44"/>
    </location>
</feature>
<evidence type="ECO:0000313" key="2">
    <source>
        <dbReference type="EMBL" id="KIW21753.1"/>
    </source>
</evidence>
<dbReference type="VEuPathDB" id="FungiDB:PV07_12817"/>
<proteinExistence type="predicted"/>
<protein>
    <submittedName>
        <fullName evidence="2">Uncharacterized protein</fullName>
    </submittedName>
</protein>
<dbReference type="EMBL" id="KN847215">
    <property type="protein sequence ID" value="KIW21753.1"/>
    <property type="molecule type" value="Genomic_DNA"/>
</dbReference>
<feature type="region of interest" description="Disordered" evidence="1">
    <location>
        <begin position="22"/>
        <end position="76"/>
    </location>
</feature>
<dbReference type="RefSeq" id="XP_016241969.1">
    <property type="nucleotide sequence ID" value="XM_016400385.1"/>
</dbReference>